<dbReference type="EMBL" id="JAQJAC010000001">
    <property type="protein sequence ID" value="KAJ5600717.1"/>
    <property type="molecule type" value="Genomic_DNA"/>
</dbReference>
<proteinExistence type="predicted"/>
<reference evidence="2 3" key="1">
    <citation type="journal article" date="2023" name="IMA Fungus">
        <title>Comparative genomic study of the Penicillium genus elucidates a diverse pangenome and 15 lateral gene transfer events.</title>
        <authorList>
            <person name="Petersen C."/>
            <person name="Sorensen T."/>
            <person name="Nielsen M.R."/>
            <person name="Sondergaard T.E."/>
            <person name="Sorensen J.L."/>
            <person name="Fitzpatrick D.A."/>
            <person name="Frisvad J.C."/>
            <person name="Nielsen K.L."/>
        </authorList>
    </citation>
    <scope>NUCLEOTIDE SEQUENCE [LARGE SCALE GENOMIC DNA]</scope>
    <source>
        <strain evidence="2 3">IBT 29057</strain>
    </source>
</reference>
<name>A0AAD6E4X5_9EURO</name>
<feature type="region of interest" description="Disordered" evidence="1">
    <location>
        <begin position="1"/>
        <end position="20"/>
    </location>
</feature>
<protein>
    <submittedName>
        <fullName evidence="2">Uncharacterized protein</fullName>
    </submittedName>
</protein>
<gene>
    <name evidence="2" type="ORF">N7450_001784</name>
</gene>
<keyword evidence="3" id="KW-1185">Reference proteome</keyword>
<organism evidence="2 3">
    <name type="scientific">Penicillium hetheringtonii</name>
    <dbReference type="NCBI Taxonomy" id="911720"/>
    <lineage>
        <taxon>Eukaryota</taxon>
        <taxon>Fungi</taxon>
        <taxon>Dikarya</taxon>
        <taxon>Ascomycota</taxon>
        <taxon>Pezizomycotina</taxon>
        <taxon>Eurotiomycetes</taxon>
        <taxon>Eurotiomycetidae</taxon>
        <taxon>Eurotiales</taxon>
        <taxon>Aspergillaceae</taxon>
        <taxon>Penicillium</taxon>
    </lineage>
</organism>
<feature type="compositionally biased region" description="Basic and acidic residues" evidence="1">
    <location>
        <begin position="1"/>
        <end position="16"/>
    </location>
</feature>
<sequence length="209" mass="24051">MPSEPTERKDAEHLDRPFSQVNIKPPSSQSLYVLTLQTPRAWVTEPYDDLMAYIRSKGLGNAVLEGVPLGQARSTENVCVPDGHPSDAVLVDFAVVEREVDRVVRDFVPITLPLKEVSFVNLAFDSELPKRQILLRHYQIYRTYLQQFLERKAKGQVPALVLSWYDTRFIEIRYDIRGAFESSREYLYSECKASRTSEELQFYSVPCPC</sequence>
<dbReference type="AlphaFoldDB" id="A0AAD6E4X5"/>
<evidence type="ECO:0000313" key="3">
    <source>
        <dbReference type="Proteomes" id="UP001216150"/>
    </source>
</evidence>
<evidence type="ECO:0000313" key="2">
    <source>
        <dbReference type="EMBL" id="KAJ5600717.1"/>
    </source>
</evidence>
<accession>A0AAD6E4X5</accession>
<evidence type="ECO:0000256" key="1">
    <source>
        <dbReference type="SAM" id="MobiDB-lite"/>
    </source>
</evidence>
<dbReference type="Proteomes" id="UP001216150">
    <property type="component" value="Unassembled WGS sequence"/>
</dbReference>
<comment type="caution">
    <text evidence="2">The sequence shown here is derived from an EMBL/GenBank/DDBJ whole genome shotgun (WGS) entry which is preliminary data.</text>
</comment>